<evidence type="ECO:0000313" key="19">
    <source>
        <dbReference type="EMBL" id="CAD7224752.1"/>
    </source>
</evidence>
<evidence type="ECO:0000256" key="11">
    <source>
        <dbReference type="ARBA" id="ARBA00022837"/>
    </source>
</evidence>
<evidence type="ECO:0000256" key="1">
    <source>
        <dbReference type="ARBA" id="ARBA00010649"/>
    </source>
</evidence>
<evidence type="ECO:0000256" key="18">
    <source>
        <dbReference type="RuleBase" id="RU280812"/>
    </source>
</evidence>
<dbReference type="GO" id="GO:0005615">
    <property type="term" value="C:extracellular space"/>
    <property type="evidence" value="ECO:0007669"/>
    <property type="project" value="TreeGrafter"/>
</dbReference>
<dbReference type="GO" id="GO:0007224">
    <property type="term" value="P:smoothened signaling pathway"/>
    <property type="evidence" value="ECO:0007669"/>
    <property type="project" value="TreeGrafter"/>
</dbReference>
<protein>
    <recommendedName>
        <fullName evidence="18">Hedgehog protein</fullName>
    </recommendedName>
</protein>
<dbReference type="GO" id="GO:0001708">
    <property type="term" value="P:cell fate specification"/>
    <property type="evidence" value="ECO:0007669"/>
    <property type="project" value="TreeGrafter"/>
</dbReference>
<evidence type="ECO:0000256" key="17">
    <source>
        <dbReference type="ARBA" id="ARBA00048589"/>
    </source>
</evidence>
<keyword evidence="11" id="KW-0106">Calcium</keyword>
<dbReference type="GO" id="GO:0016015">
    <property type="term" value="F:morphogen activity"/>
    <property type="evidence" value="ECO:0007669"/>
    <property type="project" value="UniProtKB-KW"/>
</dbReference>
<dbReference type="EMBL" id="OB660434">
    <property type="protein sequence ID" value="CAD7224752.1"/>
    <property type="molecule type" value="Genomic_DNA"/>
</dbReference>
<dbReference type="GO" id="GO:0007267">
    <property type="term" value="P:cell-cell signaling"/>
    <property type="evidence" value="ECO:0007669"/>
    <property type="project" value="InterPro"/>
</dbReference>
<keyword evidence="5" id="KW-0808">Transferase</keyword>
<dbReference type="SMART" id="SM00306">
    <property type="entry name" value="HintN"/>
    <property type="match status" value="1"/>
</dbReference>
<proteinExistence type="inferred from homology"/>
<dbReference type="SMART" id="SM00305">
    <property type="entry name" value="HintC"/>
    <property type="match status" value="1"/>
</dbReference>
<comment type="similarity">
    <text evidence="1 18">Belongs to the hedgehog family.</text>
</comment>
<dbReference type="Gene3D" id="2.170.16.10">
    <property type="entry name" value="Hedgehog/Intein (Hint) domain"/>
    <property type="match status" value="1"/>
</dbReference>
<comment type="function">
    <text evidence="16">The C-terminal part of the hedgehog protein precursor displays an autoproteolysis activity that results in the cleavage of the full-length protein into two parts (N-product and C-product). In addition, the C-terminal part displays a cholesterol transferase activity that results by the covalent attachment of a cholesterol moiety to the C-terminal of the newly generated N-product. Once cleaved, the C-product has no signaling activity and diffuses from the cell.</text>
</comment>
<keyword evidence="14" id="KW-0449">Lipoprotein</keyword>
<evidence type="ECO:0000256" key="16">
    <source>
        <dbReference type="ARBA" id="ARBA00045369"/>
    </source>
</evidence>
<keyword evidence="6" id="KW-0709">Segmentation polarity protein</keyword>
<evidence type="ECO:0000256" key="7">
    <source>
        <dbReference type="ARBA" id="ARBA00022723"/>
    </source>
</evidence>
<keyword evidence="12 18" id="KW-0472">Membrane</keyword>
<evidence type="ECO:0000256" key="10">
    <source>
        <dbReference type="ARBA" id="ARBA00022813"/>
    </source>
</evidence>
<evidence type="ECO:0000256" key="6">
    <source>
        <dbReference type="ARBA" id="ARBA00022716"/>
    </source>
</evidence>
<comment type="function">
    <molecule>Protein hedgehog</molecule>
    <text evidence="18">The C-terminal part of the hedgehog protein precursor displays an autoproteolysis activity that results in the cleavage of the full-length protein into two parts (N-product and C-product). In addition, the C-terminal part displays a cholesterol transferase activity that results by the covalent attachment of a cholesterol moiety to the C-terminal of the newly generated N-product.</text>
</comment>
<keyword evidence="7" id="KW-0479">Metal-binding</keyword>
<evidence type="ECO:0000256" key="2">
    <source>
        <dbReference type="ARBA" id="ARBA00022473"/>
    </source>
</evidence>
<keyword evidence="10 18" id="KW-0068">Autocatalytic cleavage</keyword>
<dbReference type="GO" id="GO:0010468">
    <property type="term" value="P:regulation of gene expression"/>
    <property type="evidence" value="ECO:0007669"/>
    <property type="project" value="TreeGrafter"/>
</dbReference>
<evidence type="ECO:0000256" key="5">
    <source>
        <dbReference type="ARBA" id="ARBA00022679"/>
    </source>
</evidence>
<evidence type="ECO:0000256" key="14">
    <source>
        <dbReference type="ARBA" id="ARBA00023288"/>
    </source>
</evidence>
<dbReference type="Pfam" id="PF01079">
    <property type="entry name" value="Hint"/>
    <property type="match status" value="1"/>
</dbReference>
<evidence type="ECO:0000256" key="4">
    <source>
        <dbReference type="ARBA" id="ARBA00022670"/>
    </source>
</evidence>
<dbReference type="PRINTS" id="PR00632">
    <property type="entry name" value="SONICHHOG"/>
</dbReference>
<dbReference type="GO" id="GO:0005509">
    <property type="term" value="F:calcium ion binding"/>
    <property type="evidence" value="ECO:0007669"/>
    <property type="project" value="TreeGrafter"/>
</dbReference>
<name>A0A7R8W4J2_9CRUS</name>
<dbReference type="InterPro" id="IPR001767">
    <property type="entry name" value="Hedgehog_Hint"/>
</dbReference>
<dbReference type="PANTHER" id="PTHR11889">
    <property type="entry name" value="HEDGEHOG"/>
    <property type="match status" value="1"/>
</dbReference>
<dbReference type="GO" id="GO:0005789">
    <property type="term" value="C:endoplasmic reticulum membrane"/>
    <property type="evidence" value="ECO:0007669"/>
    <property type="project" value="UniProtKB-SubCell"/>
</dbReference>
<dbReference type="InterPro" id="IPR036844">
    <property type="entry name" value="Hint_dom_sf"/>
</dbReference>
<keyword evidence="8 18" id="KW-0732">Signal</keyword>
<keyword evidence="3 18" id="KW-1003">Cell membrane</keyword>
<evidence type="ECO:0000256" key="13">
    <source>
        <dbReference type="ARBA" id="ARBA00023139"/>
    </source>
</evidence>
<dbReference type="PROSITE" id="PS50817">
    <property type="entry name" value="INTEIN_N_TER"/>
    <property type="match status" value="1"/>
</dbReference>
<dbReference type="GO" id="GO:0007367">
    <property type="term" value="P:segment polarity determination"/>
    <property type="evidence" value="ECO:0007669"/>
    <property type="project" value="UniProtKB-KW"/>
</dbReference>
<comment type="catalytic activity">
    <reaction evidence="17">
        <text>glycyl-L-cysteinyl-[protein] + cholesterol + H(+) = [protein]-C-terminal glycyl cholesterol ester + N-terminal L-cysteinyl-[protein]</text>
        <dbReference type="Rhea" id="RHEA:59504"/>
        <dbReference type="Rhea" id="RHEA-COMP:12707"/>
        <dbReference type="Rhea" id="RHEA-COMP:15369"/>
        <dbReference type="Rhea" id="RHEA-COMP:15374"/>
        <dbReference type="ChEBI" id="CHEBI:15378"/>
        <dbReference type="ChEBI" id="CHEBI:16113"/>
        <dbReference type="ChEBI" id="CHEBI:65250"/>
        <dbReference type="ChEBI" id="CHEBI:143135"/>
        <dbReference type="ChEBI" id="CHEBI:143140"/>
    </reaction>
    <physiologicalReaction direction="left-to-right" evidence="17">
        <dbReference type="Rhea" id="RHEA:59505"/>
    </physiologicalReaction>
</comment>
<sequence>MNVARSVEQALKLALFLLVICDFLVQVAVCCGPGRRSGRRARARRLIPLVYKQHIPNVNEHTLGASGLPEGRILNGDDRFKELVVNYNQDIIFKDDEGTGSDRVMTKVRYNAVDKIVRINEDLQHMMRLKEKLNTLAISVMNQWPGVRLRVLDSWEELDGQHSPDSLHYEGRAVDITTSDRDRSKYGMLARLAVEAGFDWVYYESRSHIHCSVKSESSEAAKSGGCFPGSSLVRTPSGVLPLTSLRPGQQVLSWDSAQGQFVYSDVLLFLDSDPFTSRSFYRVRTDSGAELSLTESHLIYVGQAMAATYAGRLRVGDRVWLRGADPRGGNSSLLHSEEVTDLRMVRHQGFFAPLTRQGNVVVDDFVVSCYAVVDSEAMANAAFLPLRWWTSFTSWLTEGATVSSARSDEGTQGVHWYAKLLYSLARYFLPSHLMYT</sequence>
<reference evidence="19" key="1">
    <citation type="submission" date="2020-11" db="EMBL/GenBank/DDBJ databases">
        <authorList>
            <person name="Tran Van P."/>
        </authorList>
    </citation>
    <scope>NUCLEOTIDE SEQUENCE</scope>
</reference>
<comment type="subcellular location">
    <molecule>Sonic hedgehog protein</molecule>
    <subcellularLocation>
        <location evidence="18">Endoplasmic reticulum membrane</location>
    </subcellularLocation>
    <subcellularLocation>
        <location evidence="18">Golgi apparatus membrane</location>
    </subcellularLocation>
</comment>
<dbReference type="SUPFAM" id="SSF51294">
    <property type="entry name" value="Hedgehog/intein (Hint) domain"/>
    <property type="match status" value="1"/>
</dbReference>
<evidence type="ECO:0000256" key="12">
    <source>
        <dbReference type="ARBA" id="ARBA00023136"/>
    </source>
</evidence>
<dbReference type="GO" id="GO:0048731">
    <property type="term" value="P:system development"/>
    <property type="evidence" value="ECO:0007669"/>
    <property type="project" value="UniProtKB-ARBA"/>
</dbReference>
<comment type="subcellular location">
    <molecule>Protein hedgehog N-product</molecule>
    <subcellularLocation>
        <location evidence="18">Cell membrane</location>
        <topology evidence="18">Lipid-anchor</topology>
    </subcellularLocation>
</comment>
<keyword evidence="15" id="KW-0504">Morphogen</keyword>
<dbReference type="FunFam" id="3.30.1380.10:FF:000005">
    <property type="entry name" value="Sonic hedgehog signaling molecule"/>
    <property type="match status" value="1"/>
</dbReference>
<dbReference type="InterPro" id="IPR001657">
    <property type="entry name" value="Hedgehog"/>
</dbReference>
<dbReference type="InterPro" id="IPR009045">
    <property type="entry name" value="Zn_M74/Hedgehog-like"/>
</dbReference>
<dbReference type="Gene3D" id="3.30.1380.10">
    <property type="match status" value="2"/>
</dbReference>
<dbReference type="InterPro" id="IPR003587">
    <property type="entry name" value="Hint_dom_N"/>
</dbReference>
<dbReference type="GO" id="GO:0005113">
    <property type="term" value="F:patched binding"/>
    <property type="evidence" value="ECO:0007669"/>
    <property type="project" value="TreeGrafter"/>
</dbReference>
<dbReference type="GO" id="GO:0016740">
    <property type="term" value="F:transferase activity"/>
    <property type="evidence" value="ECO:0007669"/>
    <property type="project" value="UniProtKB-KW"/>
</dbReference>
<keyword evidence="2 18" id="KW-0217">Developmental protein</keyword>
<gene>
    <name evidence="19" type="ORF">CTOB1V02_LOCUS2705</name>
</gene>
<dbReference type="InterPro" id="IPR050387">
    <property type="entry name" value="Hedgehog_Signaling"/>
</dbReference>
<dbReference type="GO" id="GO:0008233">
    <property type="term" value="F:peptidase activity"/>
    <property type="evidence" value="ECO:0007669"/>
    <property type="project" value="UniProtKB-UniRule"/>
</dbReference>
<dbReference type="InterPro" id="IPR006141">
    <property type="entry name" value="Intein_N"/>
</dbReference>
<dbReference type="CDD" id="cd00081">
    <property type="entry name" value="Hint"/>
    <property type="match status" value="1"/>
</dbReference>
<organism evidence="19">
    <name type="scientific">Cyprideis torosa</name>
    <dbReference type="NCBI Taxonomy" id="163714"/>
    <lineage>
        <taxon>Eukaryota</taxon>
        <taxon>Metazoa</taxon>
        <taxon>Ecdysozoa</taxon>
        <taxon>Arthropoda</taxon>
        <taxon>Crustacea</taxon>
        <taxon>Oligostraca</taxon>
        <taxon>Ostracoda</taxon>
        <taxon>Podocopa</taxon>
        <taxon>Podocopida</taxon>
        <taxon>Cytherocopina</taxon>
        <taxon>Cytheroidea</taxon>
        <taxon>Cytherideidae</taxon>
        <taxon>Cyprideis</taxon>
    </lineage>
</organism>
<evidence type="ECO:0000256" key="9">
    <source>
        <dbReference type="ARBA" id="ARBA00022801"/>
    </source>
</evidence>
<keyword evidence="13" id="KW-0564">Palmitate</keyword>
<dbReference type="InterPro" id="IPR000320">
    <property type="entry name" value="Hedgehog_signalling_dom"/>
</dbReference>
<dbReference type="SUPFAM" id="SSF55166">
    <property type="entry name" value="Hedgehog/DD-peptidase"/>
    <property type="match status" value="1"/>
</dbReference>
<evidence type="ECO:0000256" key="8">
    <source>
        <dbReference type="ARBA" id="ARBA00022729"/>
    </source>
</evidence>
<keyword evidence="4 18" id="KW-0645">Protease</keyword>
<evidence type="ECO:0000256" key="3">
    <source>
        <dbReference type="ARBA" id="ARBA00022475"/>
    </source>
</evidence>
<dbReference type="GO" id="GO:0000139">
    <property type="term" value="C:Golgi membrane"/>
    <property type="evidence" value="ECO:0007669"/>
    <property type="project" value="UniProtKB-SubCell"/>
</dbReference>
<dbReference type="GO" id="GO:0016539">
    <property type="term" value="P:intein-mediated protein splicing"/>
    <property type="evidence" value="ECO:0007669"/>
    <property type="project" value="InterPro"/>
</dbReference>
<keyword evidence="9 18" id="KW-0378">Hydrolase</keyword>
<dbReference type="OrthoDB" id="5212at2759"/>
<keyword evidence="18" id="KW-0333">Golgi apparatus</keyword>
<dbReference type="AlphaFoldDB" id="A0A7R8W4J2"/>
<evidence type="ECO:0000256" key="15">
    <source>
        <dbReference type="ARBA" id="ARBA00023301"/>
    </source>
</evidence>
<dbReference type="GO" id="GO:0016540">
    <property type="term" value="P:protein autoprocessing"/>
    <property type="evidence" value="ECO:0007669"/>
    <property type="project" value="InterPro"/>
</dbReference>
<accession>A0A7R8W4J2</accession>
<dbReference type="PANTHER" id="PTHR11889:SF31">
    <property type="entry name" value="PROTEIN HEDGEHOG"/>
    <property type="match status" value="1"/>
</dbReference>
<dbReference type="GO" id="GO:0005886">
    <property type="term" value="C:plasma membrane"/>
    <property type="evidence" value="ECO:0007669"/>
    <property type="project" value="UniProtKB-SubCell"/>
</dbReference>
<dbReference type="InterPro" id="IPR003586">
    <property type="entry name" value="Hint_dom_C"/>
</dbReference>
<dbReference type="Pfam" id="PF01085">
    <property type="entry name" value="HH_signal"/>
    <property type="match status" value="2"/>
</dbReference>
<comment type="function">
    <molecule>Protein hedgehog N-product</molecule>
    <text evidence="18">The dually lipidated hedgehog protein N-product is a morphogen which is essential for a variety of patterning events during development.</text>
</comment>
<dbReference type="GO" id="GO:0009653">
    <property type="term" value="P:anatomical structure morphogenesis"/>
    <property type="evidence" value="ECO:0007669"/>
    <property type="project" value="UniProtKB-KW"/>
</dbReference>
<keyword evidence="18" id="KW-0256">Endoplasmic reticulum</keyword>